<dbReference type="InterPro" id="IPR008928">
    <property type="entry name" value="6-hairpin_glycosidase_sf"/>
</dbReference>
<evidence type="ECO:0008006" key="6">
    <source>
        <dbReference type="Google" id="ProtNLM"/>
    </source>
</evidence>
<dbReference type="InterPro" id="IPR054363">
    <property type="entry name" value="GH95_cat"/>
</dbReference>
<evidence type="ECO:0000313" key="5">
    <source>
        <dbReference type="Proteomes" id="UP000249340"/>
    </source>
</evidence>
<dbReference type="GO" id="GO:0004560">
    <property type="term" value="F:alpha-L-fucosidase activity"/>
    <property type="evidence" value="ECO:0007669"/>
    <property type="project" value="InterPro"/>
</dbReference>
<dbReference type="Gene3D" id="1.50.10.10">
    <property type="match status" value="1"/>
</dbReference>
<dbReference type="PANTHER" id="PTHR31084">
    <property type="entry name" value="ALPHA-L-FUCOSIDASE 2"/>
    <property type="match status" value="1"/>
</dbReference>
<evidence type="ECO:0000259" key="2">
    <source>
        <dbReference type="Pfam" id="PF14498"/>
    </source>
</evidence>
<proteinExistence type="predicted"/>
<organism evidence="4 5">
    <name type="scientific">Peterkaempfera bronchialis</name>
    <dbReference type="NCBI Taxonomy" id="2126346"/>
    <lineage>
        <taxon>Bacteria</taxon>
        <taxon>Bacillati</taxon>
        <taxon>Actinomycetota</taxon>
        <taxon>Actinomycetes</taxon>
        <taxon>Kitasatosporales</taxon>
        <taxon>Streptomycetaceae</taxon>
        <taxon>Peterkaempfera</taxon>
    </lineage>
</organism>
<dbReference type="InterPro" id="IPR016518">
    <property type="entry name" value="Alpha-L-fucosidase"/>
</dbReference>
<dbReference type="EMBL" id="CP031264">
    <property type="protein sequence ID" value="AXI80545.1"/>
    <property type="molecule type" value="Genomic_DNA"/>
</dbReference>
<protein>
    <recommendedName>
        <fullName evidence="6">Alpha-L-fucosidase</fullName>
    </recommendedName>
</protein>
<dbReference type="Proteomes" id="UP000249340">
    <property type="component" value="Chromosome"/>
</dbReference>
<dbReference type="GO" id="GO:0005975">
    <property type="term" value="P:carbohydrate metabolic process"/>
    <property type="evidence" value="ECO:0007669"/>
    <property type="project" value="InterPro"/>
</dbReference>
<feature type="compositionally biased region" description="Low complexity" evidence="1">
    <location>
        <begin position="8"/>
        <end position="20"/>
    </location>
</feature>
<evidence type="ECO:0000256" key="1">
    <source>
        <dbReference type="SAM" id="MobiDB-lite"/>
    </source>
</evidence>
<name>A0A345T3J0_9ACTN</name>
<accession>A0A345T3J0</accession>
<dbReference type="InterPro" id="IPR027414">
    <property type="entry name" value="GH95_N_dom"/>
</dbReference>
<evidence type="ECO:0000313" key="4">
    <source>
        <dbReference type="EMBL" id="AXI80545.1"/>
    </source>
</evidence>
<dbReference type="PANTHER" id="PTHR31084:SF0">
    <property type="entry name" value="ALPHA-L-FUCOSIDASE 2"/>
    <property type="match status" value="1"/>
</dbReference>
<dbReference type="PIRSF" id="PIRSF007663">
    <property type="entry name" value="UCP007663"/>
    <property type="match status" value="1"/>
</dbReference>
<dbReference type="Pfam" id="PF22124">
    <property type="entry name" value="Glyco_hydro_95_cat"/>
    <property type="match status" value="1"/>
</dbReference>
<feature type="domain" description="Glycosyl hydrolase family 95 catalytic" evidence="3">
    <location>
        <begin position="334"/>
        <end position="742"/>
    </location>
</feature>
<feature type="region of interest" description="Disordered" evidence="1">
    <location>
        <begin position="1"/>
        <end position="30"/>
    </location>
</feature>
<gene>
    <name evidence="4" type="ORF">C7M71_027305</name>
</gene>
<evidence type="ECO:0000259" key="3">
    <source>
        <dbReference type="Pfam" id="PF22124"/>
    </source>
</evidence>
<feature type="domain" description="Glycosyl hydrolase family 95 N-terminal" evidence="2">
    <location>
        <begin position="53"/>
        <end position="304"/>
    </location>
</feature>
<dbReference type="OrthoDB" id="3845503at2"/>
<reference evidence="5" key="1">
    <citation type="submission" date="2018-07" db="EMBL/GenBank/DDBJ databases">
        <title>Streptacidiphilus bronchialis DSM 106435 chromosome.</title>
        <authorList>
            <person name="Batra D."/>
            <person name="Gulvik C.A."/>
        </authorList>
    </citation>
    <scope>NUCLEOTIDE SEQUENCE [LARGE SCALE GENOMIC DNA]</scope>
    <source>
        <strain evidence="5">DSM 106435</strain>
    </source>
</reference>
<dbReference type="SUPFAM" id="SSF48208">
    <property type="entry name" value="Six-hairpin glycosidases"/>
    <property type="match status" value="1"/>
</dbReference>
<keyword evidence="5" id="KW-1185">Reference proteome</keyword>
<sequence>MSPHEAARTTSSCAASRTPADSSDHAAPGVHTLTVPAAPAAVPPPGGRGIHDTAPATRWEDCYLTGNGRHGALVHGATADEAAVVTHHAMVRPNGSATAEPPHLAPALREVQDALLAGDPDTAVRRFAGDRELIHTQPFHPAFAVRWHRTDARPATGYRRWIDFRTGIASAAWQEGPGEGEWRSSCFTSRADDTVVQHLAAPVGRTVEATVELDGRLPGSPPELRLAVRSVYRPGPLATPAVAGAPAAPPAPRDSALLRLRARYPESETGYRGATRVIAVGGEVVCDGPRIRITGAREMLLLTRTARGSVTADCTELARLDTGMYDLPDDLLGLLARHVPLHREAYDRVTLDLGGDPAERALPIAELLERQAATPGRLTPALLEQLFAAGRYHLLSASGYRPPRLCGLWTGDWNTAWSGAFTTNANLNLQIASAAAADLPEVSLAHAELVLGQLDDWRRNARLLYGTRGVVAPAHTDGENGNQYHFNGVWAHHMWTAGADWLLQPLLEHAETTGDEEFLRGRLLPALIETAAFYEDFLTRTGPDGRVLIVPSYSPENRPGGGTGGPVASVNATMDIAAARHALSTAADLCSRLFPDGVTPERTALWRQLAARLPDYRVNKDGALAEWAWPDHEDSYDHRHISHLYPVWPLDEITPEETPELAEAARTALRLRGDENDSGHGYLHRALAAARLEDAGWAARNLSRLLDRDFFFRSLMSSHYPYRDVYNADVAHALPGVLIEMLVRSRPAGPDGAGRLTLLPALPDTLPTGTLSGVRTRFGATVTELGWDLPAGRIRAVLRSETDRTVSLRIGRPVTGVRIAGGPALPRGAAGAVRIELPAGQEVVVTAEPSVPPQGR</sequence>
<dbReference type="AlphaFoldDB" id="A0A345T3J0"/>
<dbReference type="Pfam" id="PF14498">
    <property type="entry name" value="Glyco_hyd_65N_2"/>
    <property type="match status" value="1"/>
</dbReference>
<dbReference type="KEGG" id="stri:C7M71_027305"/>
<dbReference type="InterPro" id="IPR012341">
    <property type="entry name" value="6hp_glycosidase-like_sf"/>
</dbReference>